<reference evidence="4" key="1">
    <citation type="journal article" date="2012" name="Proc. Natl. Acad. Sci. U.S.A.">
        <title>Antigenic diversity is generated by distinct evolutionary mechanisms in African trypanosome species.</title>
        <authorList>
            <person name="Jackson A.P."/>
            <person name="Berry A."/>
            <person name="Aslett M."/>
            <person name="Allison H.C."/>
            <person name="Burton P."/>
            <person name="Vavrova-Anderson J."/>
            <person name="Brown R."/>
            <person name="Browne H."/>
            <person name="Corton N."/>
            <person name="Hauser H."/>
            <person name="Gamble J."/>
            <person name="Gilderthorp R."/>
            <person name="Marcello L."/>
            <person name="McQuillan J."/>
            <person name="Otto T.D."/>
            <person name="Quail M.A."/>
            <person name="Sanders M.J."/>
            <person name="van Tonder A."/>
            <person name="Ginger M.L."/>
            <person name="Field M.C."/>
            <person name="Barry J.D."/>
            <person name="Hertz-Fowler C."/>
            <person name="Berriman M."/>
        </authorList>
    </citation>
    <scope>NUCLEOTIDE SEQUENCE</scope>
    <source>
        <strain evidence="4">IL3000</strain>
    </source>
</reference>
<dbReference type="GO" id="GO:0005829">
    <property type="term" value="C:cytosol"/>
    <property type="evidence" value="ECO:0007669"/>
    <property type="project" value="TreeGrafter"/>
</dbReference>
<dbReference type="GO" id="GO:0000049">
    <property type="term" value="F:tRNA binding"/>
    <property type="evidence" value="ECO:0007669"/>
    <property type="project" value="InterPro"/>
</dbReference>
<evidence type="ECO:0000256" key="1">
    <source>
        <dbReference type="ARBA" id="ARBA00022490"/>
    </source>
</evidence>
<evidence type="ECO:0000256" key="3">
    <source>
        <dbReference type="SAM" id="MobiDB-lite"/>
    </source>
</evidence>
<dbReference type="InterPro" id="IPR014729">
    <property type="entry name" value="Rossmann-like_a/b/a_fold"/>
</dbReference>
<gene>
    <name evidence="4" type="ORF">TCIL3000_11_4150</name>
</gene>
<organism evidence="4">
    <name type="scientific">Trypanosoma congolense (strain IL3000)</name>
    <dbReference type="NCBI Taxonomy" id="1068625"/>
    <lineage>
        <taxon>Eukaryota</taxon>
        <taxon>Discoba</taxon>
        <taxon>Euglenozoa</taxon>
        <taxon>Kinetoplastea</taxon>
        <taxon>Metakinetoplastina</taxon>
        <taxon>Trypanosomatida</taxon>
        <taxon>Trypanosomatidae</taxon>
        <taxon>Trypanosoma</taxon>
        <taxon>Nannomonas</taxon>
    </lineage>
</organism>
<dbReference type="PANTHER" id="PTHR20882:SF14">
    <property type="entry name" value="CYTOPLASMIC TRNA 2-THIOLATION PROTEIN 2"/>
    <property type="match status" value="1"/>
</dbReference>
<dbReference type="VEuPathDB" id="TriTrypDB:TcIL3000.11.4150"/>
<dbReference type="PANTHER" id="PTHR20882">
    <property type="entry name" value="CYTOPLASMIC TRNA 2-THIOLATION PROTEIN 2"/>
    <property type="match status" value="1"/>
</dbReference>
<name>G0V040_TRYCI</name>
<dbReference type="InterPro" id="IPR019407">
    <property type="entry name" value="CTU2"/>
</dbReference>
<keyword evidence="1" id="KW-0963">Cytoplasm</keyword>
<protein>
    <recommendedName>
        <fullName evidence="5">Cytoplasmic tRNA 2-thiolation protein 2</fullName>
    </recommendedName>
</protein>
<dbReference type="EMBL" id="HE575324">
    <property type="protein sequence ID" value="CCC95010.1"/>
    <property type="molecule type" value="Genomic_DNA"/>
</dbReference>
<feature type="compositionally biased region" description="Basic residues" evidence="3">
    <location>
        <begin position="376"/>
        <end position="390"/>
    </location>
</feature>
<accession>G0V040</accession>
<evidence type="ECO:0000313" key="4">
    <source>
        <dbReference type="EMBL" id="CCC95010.1"/>
    </source>
</evidence>
<dbReference type="GO" id="GO:0002143">
    <property type="term" value="P:tRNA wobble position uridine thiolation"/>
    <property type="evidence" value="ECO:0007669"/>
    <property type="project" value="TreeGrafter"/>
</dbReference>
<evidence type="ECO:0008006" key="5">
    <source>
        <dbReference type="Google" id="ProtNLM"/>
    </source>
</evidence>
<proteinExistence type="predicted"/>
<feature type="region of interest" description="Disordered" evidence="3">
    <location>
        <begin position="352"/>
        <end position="395"/>
    </location>
</feature>
<dbReference type="GO" id="GO:0016783">
    <property type="term" value="F:sulfurtransferase activity"/>
    <property type="evidence" value="ECO:0007669"/>
    <property type="project" value="TreeGrafter"/>
</dbReference>
<keyword evidence="2" id="KW-0819">tRNA processing</keyword>
<evidence type="ECO:0000256" key="2">
    <source>
        <dbReference type="ARBA" id="ARBA00022694"/>
    </source>
</evidence>
<sequence length="518" mass="57374">MTACFKCQSAPAVVCGRDGPQKSYCSCCFTDFCTRLTRDSLFRNCGMPCDEPIVVAVSGGYTSMMLLHQLGVLRAQNNIRRGEGRVAFELIPMHLCEAELIVPGKPSAVGTVADGDDQESGELRRIASMMAEQFENLKSLIRTRCVQWEFASEPLFTANEVQVVQYSDYLSPFEMSAVREVLHHPRLPLSQRELLHTRLRGRVLALAAADCINAWRRVRQSASGWHHVLTGENALNCCVAALREVLSGSEGKRIAHLAGYRGWVGQCLVMRPLRALIPREAVIYCRLNGIEASFTPSLSTLTALRSLDRTLEVFFNNMLCTYRTSVFNVLNTVTKLDVEDDGDLLEVDLHAGEEGEQKHQERKPKQTKRVITGKAAQHHRERLKKRRPPHHSCAVDASAETDARVRPLCIACGCPTAGSSENQMTFPSGRLRFACAACFQLISDICEKQRKGADTSDGMAPPGEGGVTSGVLSAFESLAGRMQELVGEEGKTPAVERQYVRRRVDARDVDFRTLQQGE</sequence>
<dbReference type="AlphaFoldDB" id="G0V040"/>
<dbReference type="Gene3D" id="3.40.50.620">
    <property type="entry name" value="HUPs"/>
    <property type="match status" value="1"/>
</dbReference>